<reference evidence="2 3" key="1">
    <citation type="submission" date="2019-04" db="EMBL/GenBank/DDBJ databases">
        <title>Azoarcus rhizosphaerae sp. nov. isolated from rhizosphere of Ficus religiosa.</title>
        <authorList>
            <person name="Lin S.-Y."/>
            <person name="Hameed A."/>
            <person name="Hsu Y.-H."/>
            <person name="Young C.-C."/>
        </authorList>
    </citation>
    <scope>NUCLEOTIDE SEQUENCE [LARGE SCALE GENOMIC DNA]</scope>
    <source>
        <strain evidence="2 3">CC-YHH848</strain>
    </source>
</reference>
<comment type="similarity">
    <text evidence="1">Belongs to the LcrH/SycD chaperone family.</text>
</comment>
<organism evidence="2 3">
    <name type="scientific">Pseudothauera rhizosphaerae</name>
    <dbReference type="NCBI Taxonomy" id="2565932"/>
    <lineage>
        <taxon>Bacteria</taxon>
        <taxon>Pseudomonadati</taxon>
        <taxon>Pseudomonadota</taxon>
        <taxon>Betaproteobacteria</taxon>
        <taxon>Rhodocyclales</taxon>
        <taxon>Zoogloeaceae</taxon>
        <taxon>Pseudothauera</taxon>
    </lineage>
</organism>
<gene>
    <name evidence="2" type="ORF">E6O51_18440</name>
</gene>
<dbReference type="OrthoDB" id="8656053at2"/>
<dbReference type="EMBL" id="SSOD01000018">
    <property type="protein sequence ID" value="THF57276.1"/>
    <property type="molecule type" value="Genomic_DNA"/>
</dbReference>
<dbReference type="Gene3D" id="1.25.40.10">
    <property type="entry name" value="Tetratricopeptide repeat domain"/>
    <property type="match status" value="1"/>
</dbReference>
<dbReference type="Pfam" id="PF07720">
    <property type="entry name" value="TPR_3"/>
    <property type="match status" value="2"/>
</dbReference>
<dbReference type="SUPFAM" id="SSF48452">
    <property type="entry name" value="TPR-like"/>
    <property type="match status" value="1"/>
</dbReference>
<dbReference type="Proteomes" id="UP000307956">
    <property type="component" value="Unassembled WGS sequence"/>
</dbReference>
<evidence type="ECO:0000256" key="1">
    <source>
        <dbReference type="ARBA" id="ARBA00010244"/>
    </source>
</evidence>
<accession>A0A4S4AER3</accession>
<keyword evidence="3" id="KW-1185">Reference proteome</keyword>
<dbReference type="RefSeq" id="WP_136386481.1">
    <property type="nucleotide sequence ID" value="NZ_SSOD01000018.1"/>
</dbReference>
<dbReference type="AlphaFoldDB" id="A0A4S4AER3"/>
<comment type="caution">
    <text evidence="2">The sequence shown here is derived from an EMBL/GenBank/DDBJ whole genome shotgun (WGS) entry which is preliminary data.</text>
</comment>
<name>A0A4S4AER3_9RHOO</name>
<protein>
    <submittedName>
        <fullName evidence="2">Tetratricopeptide repeat protein</fullName>
    </submittedName>
</protein>
<dbReference type="InterPro" id="IPR011716">
    <property type="entry name" value="TPR-3"/>
</dbReference>
<dbReference type="InterPro" id="IPR019734">
    <property type="entry name" value="TPR_rpt"/>
</dbReference>
<evidence type="ECO:0000313" key="2">
    <source>
        <dbReference type="EMBL" id="THF57276.1"/>
    </source>
</evidence>
<dbReference type="InterPro" id="IPR005415">
    <property type="entry name" value="T3SS_Ca_resp_chp_LcrH/SycD"/>
</dbReference>
<sequence>MTAIPEAITAFQAEFAGTDVARRFTDDELELIYSLAYNLYTQGKYEEAVRYFSFLTVYRPTSTRFLKGLGAAQFMGKRYVEATATYSFVILLDPADAEALCLNGQALLMSGELEDARACLEFATQVPGGKPEFAAKAKALLELISA</sequence>
<proteinExistence type="inferred from homology"/>
<dbReference type="InterPro" id="IPR011990">
    <property type="entry name" value="TPR-like_helical_dom_sf"/>
</dbReference>
<dbReference type="PRINTS" id="PR01595">
    <property type="entry name" value="SYCDCHAPRONE"/>
</dbReference>
<evidence type="ECO:0000313" key="3">
    <source>
        <dbReference type="Proteomes" id="UP000307956"/>
    </source>
</evidence>
<dbReference type="SMART" id="SM00028">
    <property type="entry name" value="TPR"/>
    <property type="match status" value="3"/>
</dbReference>